<dbReference type="PRINTS" id="PR00344">
    <property type="entry name" value="BCTRLSENSOR"/>
</dbReference>
<dbReference type="STRING" id="857265.WG78_14355"/>
<dbReference type="InterPro" id="IPR003660">
    <property type="entry name" value="HAMP_dom"/>
</dbReference>
<feature type="transmembrane region" description="Helical" evidence="10">
    <location>
        <begin position="139"/>
        <end position="157"/>
    </location>
</feature>
<dbReference type="PANTHER" id="PTHR44936:SF10">
    <property type="entry name" value="SENSOR PROTEIN RSTB"/>
    <property type="match status" value="1"/>
</dbReference>
<name>A0A0N0GN18_9NEIS</name>
<dbReference type="SMART" id="SM00387">
    <property type="entry name" value="HATPase_c"/>
    <property type="match status" value="1"/>
</dbReference>
<evidence type="ECO:0000259" key="11">
    <source>
        <dbReference type="PROSITE" id="PS50109"/>
    </source>
</evidence>
<dbReference type="Pfam" id="PF02518">
    <property type="entry name" value="HATPase_c"/>
    <property type="match status" value="1"/>
</dbReference>
<dbReference type="InterPro" id="IPR036097">
    <property type="entry name" value="HisK_dim/P_sf"/>
</dbReference>
<proteinExistence type="predicted"/>
<evidence type="ECO:0000313" key="13">
    <source>
        <dbReference type="EMBL" id="KPC52249.1"/>
    </source>
</evidence>
<evidence type="ECO:0000256" key="6">
    <source>
        <dbReference type="ARBA" id="ARBA00022679"/>
    </source>
</evidence>
<evidence type="ECO:0000313" key="14">
    <source>
        <dbReference type="Proteomes" id="UP000037939"/>
    </source>
</evidence>
<keyword evidence="7" id="KW-0547">Nucleotide-binding</keyword>
<feature type="domain" description="Histidine kinase" evidence="11">
    <location>
        <begin position="218"/>
        <end position="427"/>
    </location>
</feature>
<dbReference type="OrthoDB" id="9804645at2"/>
<dbReference type="RefSeq" id="WP_053938493.1">
    <property type="nucleotide sequence ID" value="NZ_LAQT01000010.1"/>
</dbReference>
<evidence type="ECO:0000256" key="3">
    <source>
        <dbReference type="ARBA" id="ARBA00012438"/>
    </source>
</evidence>
<dbReference type="PROSITE" id="PS50885">
    <property type="entry name" value="HAMP"/>
    <property type="match status" value="1"/>
</dbReference>
<dbReference type="GO" id="GO:0005886">
    <property type="term" value="C:plasma membrane"/>
    <property type="evidence" value="ECO:0007669"/>
    <property type="project" value="UniProtKB-SubCell"/>
</dbReference>
<evidence type="ECO:0000259" key="12">
    <source>
        <dbReference type="PROSITE" id="PS50885"/>
    </source>
</evidence>
<dbReference type="AlphaFoldDB" id="A0A0N0GN18"/>
<dbReference type="SUPFAM" id="SSF55874">
    <property type="entry name" value="ATPase domain of HSP90 chaperone/DNA topoisomerase II/histidine kinase"/>
    <property type="match status" value="1"/>
</dbReference>
<dbReference type="InterPro" id="IPR036890">
    <property type="entry name" value="HATPase_C_sf"/>
</dbReference>
<gene>
    <name evidence="13" type="primary">rstB_1</name>
    <name evidence="13" type="ORF">WG78_14355</name>
</gene>
<keyword evidence="6 13" id="KW-0808">Transferase</keyword>
<dbReference type="EMBL" id="LAQT01000010">
    <property type="protein sequence ID" value="KPC52249.1"/>
    <property type="molecule type" value="Genomic_DNA"/>
</dbReference>
<reference evidence="13 14" key="1">
    <citation type="submission" date="2015-07" db="EMBL/GenBank/DDBJ databases">
        <title>Draft genome sequence of the Amantichitinum ursilacus IGB-41, a new chitin-degrading bacterium.</title>
        <authorList>
            <person name="Kirstahler P."/>
            <person name="Guenther M."/>
            <person name="Grumaz C."/>
            <person name="Rupp S."/>
            <person name="Zibek S."/>
            <person name="Sohn K."/>
        </authorList>
    </citation>
    <scope>NUCLEOTIDE SEQUENCE [LARGE SCALE GENOMIC DNA]</scope>
    <source>
        <strain evidence="13 14">IGB-41</strain>
    </source>
</reference>
<evidence type="ECO:0000256" key="8">
    <source>
        <dbReference type="ARBA" id="ARBA00022777"/>
    </source>
</evidence>
<keyword evidence="9" id="KW-0067">ATP-binding</keyword>
<keyword evidence="5" id="KW-0597">Phosphoprotein</keyword>
<dbReference type="GO" id="GO:0000155">
    <property type="term" value="F:phosphorelay sensor kinase activity"/>
    <property type="evidence" value="ECO:0007669"/>
    <property type="project" value="InterPro"/>
</dbReference>
<evidence type="ECO:0000256" key="4">
    <source>
        <dbReference type="ARBA" id="ARBA00022475"/>
    </source>
</evidence>
<evidence type="ECO:0000256" key="10">
    <source>
        <dbReference type="SAM" id="Phobius"/>
    </source>
</evidence>
<feature type="domain" description="HAMP" evidence="12">
    <location>
        <begin position="158"/>
        <end position="210"/>
    </location>
</feature>
<dbReference type="Proteomes" id="UP000037939">
    <property type="component" value="Unassembled WGS sequence"/>
</dbReference>
<dbReference type="SMART" id="SM00388">
    <property type="entry name" value="HisKA"/>
    <property type="match status" value="1"/>
</dbReference>
<dbReference type="SMART" id="SM00304">
    <property type="entry name" value="HAMP"/>
    <property type="match status" value="1"/>
</dbReference>
<dbReference type="Gene3D" id="1.10.287.130">
    <property type="match status" value="1"/>
</dbReference>
<dbReference type="InterPro" id="IPR005467">
    <property type="entry name" value="His_kinase_dom"/>
</dbReference>
<protein>
    <recommendedName>
        <fullName evidence="3">histidine kinase</fullName>
        <ecNumber evidence="3">2.7.13.3</ecNumber>
    </recommendedName>
</protein>
<dbReference type="Gene3D" id="3.30.565.10">
    <property type="entry name" value="Histidine kinase-like ATPase, C-terminal domain"/>
    <property type="match status" value="1"/>
</dbReference>
<dbReference type="InterPro" id="IPR003661">
    <property type="entry name" value="HisK_dim/P_dom"/>
</dbReference>
<dbReference type="GO" id="GO:0005524">
    <property type="term" value="F:ATP binding"/>
    <property type="evidence" value="ECO:0007669"/>
    <property type="project" value="UniProtKB-KW"/>
</dbReference>
<evidence type="ECO:0000256" key="5">
    <source>
        <dbReference type="ARBA" id="ARBA00022553"/>
    </source>
</evidence>
<keyword evidence="10" id="KW-1133">Transmembrane helix</keyword>
<dbReference type="EC" id="2.7.13.3" evidence="3"/>
<dbReference type="PANTHER" id="PTHR44936">
    <property type="entry name" value="SENSOR PROTEIN CREC"/>
    <property type="match status" value="1"/>
</dbReference>
<sequence>MRQLFLRFYLTVVVCFLASALIIGGLYKHMIERINQHYLTDIFQTTISIVEEELGDLPQSIWHSEISRLRGKLPVPVEIEQLDAYTLSPGNRTALADGDIILVEDEDIYLHRIPETNLMVVLGPVPYLNRLDNISWPDIVGLVLMCAALGIPTWLWMRPFWRDLLALIRQSRKMGNGDFAVRAVLSENSALSPLGSTFNRMAHDVEELTASRQQMIDAISHDLRTPLARMRYRLEALKAGAPAEAQTAGMERDLEAIDQLVEEWLTLRKLERSQFKLELQPMEMQPWLERQLGELAVGGVAIPLENATGLRAPLMEADSYYLSRVLSNTISNAKRYGGGRIEVSLGWHDGVATLNVDDNGPGIPESERERLLQPFERLEGSRNRSTGGYGLGLAIVAMVMRGHGGDIRIEDSPLGGARIALHWPTSLKDANRI</sequence>
<evidence type="ECO:0000256" key="9">
    <source>
        <dbReference type="ARBA" id="ARBA00022840"/>
    </source>
</evidence>
<evidence type="ECO:0000256" key="7">
    <source>
        <dbReference type="ARBA" id="ARBA00022741"/>
    </source>
</evidence>
<dbReference type="InterPro" id="IPR050980">
    <property type="entry name" value="2C_sensor_his_kinase"/>
</dbReference>
<dbReference type="InterPro" id="IPR003594">
    <property type="entry name" value="HATPase_dom"/>
</dbReference>
<keyword evidence="10" id="KW-0812">Transmembrane</keyword>
<keyword evidence="8" id="KW-0418">Kinase</keyword>
<dbReference type="CDD" id="cd06225">
    <property type="entry name" value="HAMP"/>
    <property type="match status" value="1"/>
</dbReference>
<accession>A0A0N0GN18</accession>
<evidence type="ECO:0000256" key="2">
    <source>
        <dbReference type="ARBA" id="ARBA00004651"/>
    </source>
</evidence>
<dbReference type="CDD" id="cd00082">
    <property type="entry name" value="HisKA"/>
    <property type="match status" value="1"/>
</dbReference>
<dbReference type="PROSITE" id="PS50109">
    <property type="entry name" value="HIS_KIN"/>
    <property type="match status" value="1"/>
</dbReference>
<organism evidence="13 14">
    <name type="scientific">Amantichitinum ursilacus</name>
    <dbReference type="NCBI Taxonomy" id="857265"/>
    <lineage>
        <taxon>Bacteria</taxon>
        <taxon>Pseudomonadati</taxon>
        <taxon>Pseudomonadota</taxon>
        <taxon>Betaproteobacteria</taxon>
        <taxon>Neisseriales</taxon>
        <taxon>Chitinibacteraceae</taxon>
        <taxon>Amantichitinum</taxon>
    </lineage>
</organism>
<feature type="transmembrane region" description="Helical" evidence="10">
    <location>
        <begin position="6"/>
        <end position="27"/>
    </location>
</feature>
<keyword evidence="4" id="KW-1003">Cell membrane</keyword>
<comment type="subcellular location">
    <subcellularLocation>
        <location evidence="2">Cell membrane</location>
        <topology evidence="2">Multi-pass membrane protein</topology>
    </subcellularLocation>
</comment>
<dbReference type="SUPFAM" id="SSF47384">
    <property type="entry name" value="Homodimeric domain of signal transducing histidine kinase"/>
    <property type="match status" value="1"/>
</dbReference>
<keyword evidence="10" id="KW-0472">Membrane</keyword>
<comment type="catalytic activity">
    <reaction evidence="1">
        <text>ATP + protein L-histidine = ADP + protein N-phospho-L-histidine.</text>
        <dbReference type="EC" id="2.7.13.3"/>
    </reaction>
</comment>
<dbReference type="Pfam" id="PF00512">
    <property type="entry name" value="HisKA"/>
    <property type="match status" value="1"/>
</dbReference>
<comment type="caution">
    <text evidence="13">The sequence shown here is derived from an EMBL/GenBank/DDBJ whole genome shotgun (WGS) entry which is preliminary data.</text>
</comment>
<evidence type="ECO:0000256" key="1">
    <source>
        <dbReference type="ARBA" id="ARBA00000085"/>
    </source>
</evidence>
<dbReference type="InterPro" id="IPR004358">
    <property type="entry name" value="Sig_transdc_His_kin-like_C"/>
</dbReference>
<keyword evidence="14" id="KW-1185">Reference proteome</keyword>